<feature type="domain" description="Heterokaryon incompatibility" evidence="2">
    <location>
        <begin position="133"/>
        <end position="321"/>
    </location>
</feature>
<dbReference type="InterPro" id="IPR052895">
    <property type="entry name" value="HetReg/Transcr_Mod"/>
</dbReference>
<evidence type="ECO:0000313" key="4">
    <source>
        <dbReference type="Proteomes" id="UP000799777"/>
    </source>
</evidence>
<dbReference type="AlphaFoldDB" id="A0A9P4GYW9"/>
<keyword evidence="4" id="KW-1185">Reference proteome</keyword>
<evidence type="ECO:0000259" key="2">
    <source>
        <dbReference type="Pfam" id="PF06985"/>
    </source>
</evidence>
<accession>A0A9P4GYW9</accession>
<dbReference type="EMBL" id="ML978266">
    <property type="protein sequence ID" value="KAF2025423.1"/>
    <property type="molecule type" value="Genomic_DNA"/>
</dbReference>
<organism evidence="3 4">
    <name type="scientific">Setomelanomma holmii</name>
    <dbReference type="NCBI Taxonomy" id="210430"/>
    <lineage>
        <taxon>Eukaryota</taxon>
        <taxon>Fungi</taxon>
        <taxon>Dikarya</taxon>
        <taxon>Ascomycota</taxon>
        <taxon>Pezizomycotina</taxon>
        <taxon>Dothideomycetes</taxon>
        <taxon>Pleosporomycetidae</taxon>
        <taxon>Pleosporales</taxon>
        <taxon>Pleosporineae</taxon>
        <taxon>Phaeosphaeriaceae</taxon>
        <taxon>Setomelanomma</taxon>
    </lineage>
</organism>
<dbReference type="Proteomes" id="UP000799777">
    <property type="component" value="Unassembled WGS sequence"/>
</dbReference>
<sequence>MFSLLPSSRGSNTSYHRSNKASTLLPSRSACTHQHDMLGPESHVYDALPSSTSIRVLVLAPGAANDDISCFLFSCDLDKDHALHPEIPRPIESMCLGMAKGPRAGNDPRRFMLTIDIYFDDDLKTHTHPFQRFNALSYVWGDVADPACISMDGASFWVTRNLFDALKCLRQRDEARTFWIDAICINQTDPDEKKSQIALMRRIYRQAEQVIAFVPQTQEDTESFNTLVGEILQADKKCREVVESGVIPRQLVAEQVEGDKYEEVAGGESSAPGFEVRNLPLQPNGTCIEDYDIPAEDDPAWWAWRRFFASPYFRRIWILQEYALAGDLYIHVGSGQIKADVIMMVMQIVEHKSRLLNANYLGRGENSELARAASLGWMGLERMTMERVFLRHDLYGVGKKIEHKLIDLLANTNLFDATDPRDKVYGLMGLAADGADFTDLIEYQPSVTHANVFLRFAKRLIEKGYLLQILRMACQAPAGTQLPSWVPVSRAKAWTPYGM</sequence>
<reference evidence="3" key="1">
    <citation type="journal article" date="2020" name="Stud. Mycol.">
        <title>101 Dothideomycetes genomes: a test case for predicting lifestyles and emergence of pathogens.</title>
        <authorList>
            <person name="Haridas S."/>
            <person name="Albert R."/>
            <person name="Binder M."/>
            <person name="Bloem J."/>
            <person name="Labutti K."/>
            <person name="Salamov A."/>
            <person name="Andreopoulos B."/>
            <person name="Baker S."/>
            <person name="Barry K."/>
            <person name="Bills G."/>
            <person name="Bluhm B."/>
            <person name="Cannon C."/>
            <person name="Castanera R."/>
            <person name="Culley D."/>
            <person name="Daum C."/>
            <person name="Ezra D."/>
            <person name="Gonzalez J."/>
            <person name="Henrissat B."/>
            <person name="Kuo A."/>
            <person name="Liang C."/>
            <person name="Lipzen A."/>
            <person name="Lutzoni F."/>
            <person name="Magnuson J."/>
            <person name="Mondo S."/>
            <person name="Nolan M."/>
            <person name="Ohm R."/>
            <person name="Pangilinan J."/>
            <person name="Park H.-J."/>
            <person name="Ramirez L."/>
            <person name="Alfaro M."/>
            <person name="Sun H."/>
            <person name="Tritt A."/>
            <person name="Yoshinaga Y."/>
            <person name="Zwiers L.-H."/>
            <person name="Turgeon B."/>
            <person name="Goodwin S."/>
            <person name="Spatafora J."/>
            <person name="Crous P."/>
            <person name="Grigoriev I."/>
        </authorList>
    </citation>
    <scope>NUCLEOTIDE SEQUENCE</scope>
    <source>
        <strain evidence="3">CBS 110217</strain>
    </source>
</reference>
<comment type="caution">
    <text evidence="3">The sequence shown here is derived from an EMBL/GenBank/DDBJ whole genome shotgun (WGS) entry which is preliminary data.</text>
</comment>
<feature type="region of interest" description="Disordered" evidence="1">
    <location>
        <begin position="1"/>
        <end position="21"/>
    </location>
</feature>
<dbReference type="Pfam" id="PF06985">
    <property type="entry name" value="HET"/>
    <property type="match status" value="1"/>
</dbReference>
<gene>
    <name evidence="3" type="ORF">EK21DRAFT_76439</name>
</gene>
<dbReference type="OrthoDB" id="3553147at2759"/>
<dbReference type="PANTHER" id="PTHR24148">
    <property type="entry name" value="ANKYRIN REPEAT DOMAIN-CONTAINING PROTEIN 39 HOMOLOG-RELATED"/>
    <property type="match status" value="1"/>
</dbReference>
<proteinExistence type="predicted"/>
<name>A0A9P4GYW9_9PLEO</name>
<protein>
    <submittedName>
        <fullName evidence="3">HET-domain-containing protein</fullName>
    </submittedName>
</protein>
<dbReference type="PANTHER" id="PTHR24148:SF64">
    <property type="entry name" value="HETEROKARYON INCOMPATIBILITY DOMAIN-CONTAINING PROTEIN"/>
    <property type="match status" value="1"/>
</dbReference>
<dbReference type="InterPro" id="IPR010730">
    <property type="entry name" value="HET"/>
</dbReference>
<evidence type="ECO:0000256" key="1">
    <source>
        <dbReference type="SAM" id="MobiDB-lite"/>
    </source>
</evidence>
<evidence type="ECO:0000313" key="3">
    <source>
        <dbReference type="EMBL" id="KAF2025423.1"/>
    </source>
</evidence>